<evidence type="ECO:0000259" key="16">
    <source>
        <dbReference type="Pfam" id="PF23769"/>
    </source>
</evidence>
<feature type="region of interest" description="Disordered" evidence="13">
    <location>
        <begin position="688"/>
        <end position="788"/>
    </location>
</feature>
<keyword evidence="7" id="KW-0808">Transferase</keyword>
<evidence type="ECO:0000256" key="11">
    <source>
        <dbReference type="ARBA" id="ARBA00047605"/>
    </source>
</evidence>
<dbReference type="EMBL" id="JACYCF010000007">
    <property type="protein sequence ID" value="KAF8756255.1"/>
    <property type="molecule type" value="Genomic_DNA"/>
</dbReference>
<sequence length="1304" mass="140235">MLSTSPKKSAEHKKKRDRDNATTNGVTEETTVTVTATTVAEGAPRKKRRKEAVAKRQDAKDKHLRSKFSPPLLERLVSTIPAHSDTITALLLNPHDSTQLFSASLDGTLKRWDTHHGALLETLRIDQPVTHIATHSSLDDDLFVVTTANLGKESDSSHVFRVTTKPKHQLQPPKSCLSDPPKAYKSSRTTYVGKTRRATGAAISACGEYLIVIGGNKAYVSRTRGNEPRGFTTFMSPDALTCLAVHPTESYFATGDDRGVVRLWYCLNDTAVPLTSDPSPSKSTAATTTLHWHAHAVSALSFTPSGAQLVSGGEEAVLVVWQLHSGQREYIPRVGAPIGAVSVCFGPNGGLEYAIALMDGGVVFVGSDTLRIIRAVRRVRLGAGLSLVGELEVAPTSRVSRRDETPIEPIRVGLVALSTKGKETDVQWLATVDSRADAEIYLKFWKWNNADSTTTPSLNTRIDRPHGEHALPASRFTREVICLPLQGRTGRSSCGALGSPLMKFWMCASSFSYRNHTPSKALFSPDGSLLAVIHGQCITLWDSENTTIPRGALSCVETKGPRELVFVGSSGRYIAVLGAQTVVLWDLVRLCVLWHAPLTMYPCSSQHPPHIAAHPTQPTFALFQYPDAKSTRISIFGASGPTEARTRTVPFKLDQPSWDESGVLGVGMSDSDRWSLVLAGDEVQELSEEGSKARGISVDAAPFAPPGKGAEAAGNNNPEAQEKENEKAKKAEEFKAAKRARRKHRKATKAEAKLLAEVGVDKNNEDDEQEGQESDPETPESSEPATEADAVETIVYLGMKRKPSFGDGSIKLVNGVGRVGVHSASDEEEDESGEEITVLASRRMGDELFRQRTCPGNAGKARALTSSGDIVGLKTAGWQVTSYYSSQPTIAMDRIRQLTSHFSSAPSGLPALSKKSPDDVVITMAVRSALTKAKKGGFKDTRSDELLTGMFKAAIAKMQIDPALIQDICVGTVLPPGAPYEARSAALAAGIPQTTPVQVINRFCSSGLMAVTTVANQIRVGQIDIGLAVGVESMTANPDSGSPKLSDEIMAHNTAKDCVMPMGWTSENVAQDFNITREDMDQFAALSHQRASEAQRTGRFSEIVPVEGFSKSESGERTRIIVDKDDGIRHDTNPAALGKIRSAFPQWGGGKTTGGNASQITDGAAAVLLMRRKKAEELGLPILAKYITTSVAGLAPRIMGIGPTYAIPMALEQTGLSVGDVDLFEINEAFASMYVYSVRKLGLDIEKVNVNGVLTYIFAYLRATGARQVATGLAELERRGGKQVLVTSMCIGLGMGAAAVFIRD</sequence>
<dbReference type="Pfam" id="PF23869">
    <property type="entry name" value="Beta-prop_WDR75_1st"/>
    <property type="match status" value="1"/>
</dbReference>
<feature type="region of interest" description="Disordered" evidence="13">
    <location>
        <begin position="1"/>
        <end position="65"/>
    </location>
</feature>
<evidence type="ECO:0000256" key="7">
    <source>
        <dbReference type="ARBA" id="ARBA00022679"/>
    </source>
</evidence>
<feature type="compositionally biased region" description="Basic and acidic residues" evidence="13">
    <location>
        <begin position="51"/>
        <end position="61"/>
    </location>
</feature>
<dbReference type="InterPro" id="IPR020616">
    <property type="entry name" value="Thiolase_N"/>
</dbReference>
<feature type="repeat" description="WD" evidence="12">
    <location>
        <begin position="290"/>
        <end position="331"/>
    </location>
</feature>
<name>A0A8H7IEU0_9AGAM</name>
<dbReference type="Gene3D" id="2.130.10.10">
    <property type="entry name" value="YVTN repeat-like/Quinoprotein amine dehydrogenase"/>
    <property type="match status" value="2"/>
</dbReference>
<dbReference type="Pfam" id="PF02803">
    <property type="entry name" value="Thiolase_C"/>
    <property type="match status" value="1"/>
</dbReference>
<feature type="domain" description="Thiolase C-terminal" evidence="15">
    <location>
        <begin position="1181"/>
        <end position="1301"/>
    </location>
</feature>
<evidence type="ECO:0000256" key="10">
    <source>
        <dbReference type="ARBA" id="ARBA00023315"/>
    </source>
</evidence>
<evidence type="ECO:0000256" key="13">
    <source>
        <dbReference type="SAM" id="MobiDB-lite"/>
    </source>
</evidence>
<evidence type="ECO:0000313" key="18">
    <source>
        <dbReference type="Proteomes" id="UP000614334"/>
    </source>
</evidence>
<dbReference type="GO" id="GO:0010124">
    <property type="term" value="P:phenylacetate catabolic process"/>
    <property type="evidence" value="ECO:0007669"/>
    <property type="project" value="TreeGrafter"/>
</dbReference>
<feature type="repeat" description="WD" evidence="12">
    <location>
        <begin position="80"/>
        <end position="122"/>
    </location>
</feature>
<evidence type="ECO:0000256" key="8">
    <source>
        <dbReference type="ARBA" id="ARBA00022737"/>
    </source>
</evidence>
<dbReference type="InterPro" id="IPR020617">
    <property type="entry name" value="Thiolase_C"/>
</dbReference>
<dbReference type="Proteomes" id="UP000614334">
    <property type="component" value="Unassembled WGS sequence"/>
</dbReference>
<comment type="catalytic activity">
    <reaction evidence="11">
        <text>an acyl-CoA + acetyl-CoA = a 3-oxoacyl-CoA + CoA</text>
        <dbReference type="Rhea" id="RHEA:21564"/>
        <dbReference type="ChEBI" id="CHEBI:57287"/>
        <dbReference type="ChEBI" id="CHEBI:57288"/>
        <dbReference type="ChEBI" id="CHEBI:58342"/>
        <dbReference type="ChEBI" id="CHEBI:90726"/>
        <dbReference type="EC" id="2.3.1.16"/>
    </reaction>
</comment>
<dbReference type="GO" id="GO:0003988">
    <property type="term" value="F:acetyl-CoA C-acyltransferase activity"/>
    <property type="evidence" value="ECO:0007669"/>
    <property type="project" value="UniProtKB-EC"/>
</dbReference>
<dbReference type="InterPro" id="IPR002155">
    <property type="entry name" value="Thiolase"/>
</dbReference>
<evidence type="ECO:0000256" key="4">
    <source>
        <dbReference type="ARBA" id="ARBA00022517"/>
    </source>
</evidence>
<dbReference type="SUPFAM" id="SSF50969">
    <property type="entry name" value="YVTN repeat-like/Quinoprotein amine dehydrogenase"/>
    <property type="match status" value="1"/>
</dbReference>
<proteinExistence type="inferred from homology"/>
<comment type="pathway">
    <text evidence="2">Lipid metabolism; fatty acid metabolism.</text>
</comment>
<feature type="compositionally biased region" description="Acidic residues" evidence="13">
    <location>
        <begin position="764"/>
        <end position="780"/>
    </location>
</feature>
<dbReference type="PANTHER" id="PTHR43853:SF10">
    <property type="entry name" value="ACETYL-COA C-ACETYLTRANSFERASE"/>
    <property type="match status" value="1"/>
</dbReference>
<feature type="compositionally biased region" description="Basic and acidic residues" evidence="13">
    <location>
        <begin position="748"/>
        <end position="763"/>
    </location>
</feature>
<reference evidence="17" key="1">
    <citation type="submission" date="2020-09" db="EMBL/GenBank/DDBJ databases">
        <title>Comparative genome analyses of four rice-infecting Rhizoctonia solani isolates reveal extensive enrichment of homogalacturonan modification genes.</title>
        <authorList>
            <person name="Lee D.-Y."/>
            <person name="Jeon J."/>
            <person name="Kim K.-T."/>
            <person name="Cheong K."/>
            <person name="Song H."/>
            <person name="Choi G."/>
            <person name="Ko J."/>
            <person name="Opiyo S.O."/>
            <person name="Zuo S."/>
            <person name="Madhav S."/>
            <person name="Lee Y.-H."/>
            <person name="Wang G.-L."/>
        </authorList>
    </citation>
    <scope>NUCLEOTIDE SEQUENCE</scope>
    <source>
        <strain evidence="17">AG1-IA B2</strain>
    </source>
</reference>
<accession>A0A8H7IEU0</accession>
<dbReference type="PROSITE" id="PS50294">
    <property type="entry name" value="WD_REPEATS_REGION"/>
    <property type="match status" value="2"/>
</dbReference>
<protein>
    <submittedName>
        <fullName evidence="17">Thiolase</fullName>
    </submittedName>
</protein>
<comment type="caution">
    <text evidence="17">The sequence shown here is derived from an EMBL/GenBank/DDBJ whole genome shotgun (WGS) entry which is preliminary data.</text>
</comment>
<dbReference type="InterPro" id="IPR015943">
    <property type="entry name" value="WD40/YVTN_repeat-like_dom_sf"/>
</dbReference>
<evidence type="ECO:0000259" key="14">
    <source>
        <dbReference type="Pfam" id="PF00108"/>
    </source>
</evidence>
<evidence type="ECO:0000313" key="17">
    <source>
        <dbReference type="EMBL" id="KAF8756255.1"/>
    </source>
</evidence>
<keyword evidence="8" id="KW-0677">Repeat</keyword>
<dbReference type="NCBIfam" id="TIGR01930">
    <property type="entry name" value="AcCoA-C-Actrans"/>
    <property type="match status" value="1"/>
</dbReference>
<feature type="compositionally biased region" description="Basic residues" evidence="13">
    <location>
        <begin position="737"/>
        <end position="747"/>
    </location>
</feature>
<dbReference type="CDD" id="cd00751">
    <property type="entry name" value="thiolase"/>
    <property type="match status" value="1"/>
</dbReference>
<dbReference type="InterPro" id="IPR020615">
    <property type="entry name" value="Thiolase_acyl_enz_int_AS"/>
</dbReference>
<dbReference type="PROSITE" id="PS50082">
    <property type="entry name" value="WD_REPEATS_2"/>
    <property type="match status" value="2"/>
</dbReference>
<keyword evidence="5" id="KW-0698">rRNA processing</keyword>
<evidence type="ECO:0000256" key="12">
    <source>
        <dbReference type="PROSITE-ProRule" id="PRU00221"/>
    </source>
</evidence>
<evidence type="ECO:0000256" key="9">
    <source>
        <dbReference type="ARBA" id="ARBA00023242"/>
    </source>
</evidence>
<dbReference type="InterPro" id="IPR011044">
    <property type="entry name" value="Quino_amine_DH_bsu"/>
</dbReference>
<feature type="compositionally biased region" description="Low complexity" evidence="13">
    <location>
        <begin position="700"/>
        <end position="719"/>
    </location>
</feature>
<dbReference type="InterPro" id="IPR036322">
    <property type="entry name" value="WD40_repeat_dom_sf"/>
</dbReference>
<evidence type="ECO:0000256" key="1">
    <source>
        <dbReference type="ARBA" id="ARBA00004604"/>
    </source>
</evidence>
<dbReference type="InterPro" id="IPR001680">
    <property type="entry name" value="WD40_rpt"/>
</dbReference>
<organism evidence="17 18">
    <name type="scientific">Rhizoctonia solani</name>
    <dbReference type="NCBI Taxonomy" id="456999"/>
    <lineage>
        <taxon>Eukaryota</taxon>
        <taxon>Fungi</taxon>
        <taxon>Dikarya</taxon>
        <taxon>Basidiomycota</taxon>
        <taxon>Agaricomycotina</taxon>
        <taxon>Agaricomycetes</taxon>
        <taxon>Cantharellales</taxon>
        <taxon>Ceratobasidiaceae</taxon>
        <taxon>Rhizoctonia</taxon>
    </lineage>
</organism>
<comment type="subcellular location">
    <subcellularLocation>
        <location evidence="1">Nucleus</location>
        <location evidence="1">Nucleolus</location>
    </subcellularLocation>
</comment>
<dbReference type="Pfam" id="PF23769">
    <property type="entry name" value="Beta-prop_WDR75_2nd"/>
    <property type="match status" value="1"/>
</dbReference>
<dbReference type="Gene3D" id="3.40.47.10">
    <property type="match status" value="2"/>
</dbReference>
<dbReference type="SUPFAM" id="SSF53901">
    <property type="entry name" value="Thiolase-like"/>
    <property type="match status" value="2"/>
</dbReference>
<dbReference type="SUPFAM" id="SSF50978">
    <property type="entry name" value="WD40 repeat-like"/>
    <property type="match status" value="1"/>
</dbReference>
<evidence type="ECO:0000256" key="3">
    <source>
        <dbReference type="ARBA" id="ARBA00010982"/>
    </source>
</evidence>
<dbReference type="PANTHER" id="PTHR43853">
    <property type="entry name" value="3-KETOACYL-COA THIOLASE, PEROXISOMAL"/>
    <property type="match status" value="1"/>
</dbReference>
<evidence type="ECO:0000256" key="5">
    <source>
        <dbReference type="ARBA" id="ARBA00022552"/>
    </source>
</evidence>
<gene>
    <name evidence="17" type="ORF">RHS01_04830</name>
</gene>
<dbReference type="GO" id="GO:0005777">
    <property type="term" value="C:peroxisome"/>
    <property type="evidence" value="ECO:0007669"/>
    <property type="project" value="TreeGrafter"/>
</dbReference>
<keyword evidence="4" id="KW-0690">Ribosome biogenesis</keyword>
<dbReference type="SMART" id="SM00320">
    <property type="entry name" value="WD40"/>
    <property type="match status" value="4"/>
</dbReference>
<comment type="similarity">
    <text evidence="3">Belongs to the thiolase-like superfamily. Thiolase family.</text>
</comment>
<feature type="domain" description="WD repeat-containing protein 75 second beta-propeller" evidence="16">
    <location>
        <begin position="424"/>
        <end position="600"/>
    </location>
</feature>
<evidence type="ECO:0000259" key="15">
    <source>
        <dbReference type="Pfam" id="PF02803"/>
    </source>
</evidence>
<dbReference type="PROSITE" id="PS00098">
    <property type="entry name" value="THIOLASE_1"/>
    <property type="match status" value="1"/>
</dbReference>
<feature type="compositionally biased region" description="Low complexity" evidence="13">
    <location>
        <begin position="21"/>
        <end position="42"/>
    </location>
</feature>
<evidence type="ECO:0000256" key="6">
    <source>
        <dbReference type="ARBA" id="ARBA00022574"/>
    </source>
</evidence>
<dbReference type="InterPro" id="IPR050215">
    <property type="entry name" value="Thiolase-like_sf_Thiolase"/>
</dbReference>
<keyword evidence="9" id="KW-0539">Nucleus</keyword>
<feature type="domain" description="Thiolase N-terminal" evidence="14">
    <location>
        <begin position="920"/>
        <end position="1172"/>
    </location>
</feature>
<dbReference type="InterPro" id="IPR016039">
    <property type="entry name" value="Thiolase-like"/>
</dbReference>
<dbReference type="Pfam" id="PF00108">
    <property type="entry name" value="Thiolase_N"/>
    <property type="match status" value="1"/>
</dbReference>
<dbReference type="InterPro" id="IPR057644">
    <property type="entry name" value="Beta-prop_WDR75_2nd"/>
</dbReference>
<evidence type="ECO:0000256" key="2">
    <source>
        <dbReference type="ARBA" id="ARBA00004872"/>
    </source>
</evidence>
<feature type="compositionally biased region" description="Basic and acidic residues" evidence="13">
    <location>
        <begin position="720"/>
        <end position="736"/>
    </location>
</feature>
<dbReference type="GO" id="GO:0006635">
    <property type="term" value="P:fatty acid beta-oxidation"/>
    <property type="evidence" value="ECO:0007669"/>
    <property type="project" value="TreeGrafter"/>
</dbReference>
<keyword evidence="10" id="KW-0012">Acyltransferase</keyword>
<keyword evidence="6 12" id="KW-0853">WD repeat</keyword>